<feature type="region of interest" description="Disordered" evidence="6">
    <location>
        <begin position="78"/>
        <end position="126"/>
    </location>
</feature>
<dbReference type="GO" id="GO:0006351">
    <property type="term" value="P:DNA-templated transcription"/>
    <property type="evidence" value="ECO:0007669"/>
    <property type="project" value="InterPro"/>
</dbReference>
<dbReference type="GO" id="GO:0005634">
    <property type="term" value="C:nucleus"/>
    <property type="evidence" value="ECO:0007669"/>
    <property type="project" value="UniProtKB-SubCell"/>
</dbReference>
<feature type="domain" description="Xylanolytic transcriptional activator regulatory" evidence="7">
    <location>
        <begin position="318"/>
        <end position="397"/>
    </location>
</feature>
<accession>A0A395NQ16</accession>
<reference evidence="8 9" key="1">
    <citation type="journal article" date="2018" name="PLoS Pathog.">
        <title>Evolution of structural diversity of trichothecenes, a family of toxins produced by plant pathogenic and entomopathogenic fungi.</title>
        <authorList>
            <person name="Proctor R.H."/>
            <person name="McCormick S.P."/>
            <person name="Kim H.S."/>
            <person name="Cardoza R.E."/>
            <person name="Stanley A.M."/>
            <person name="Lindo L."/>
            <person name="Kelly A."/>
            <person name="Brown D.W."/>
            <person name="Lee T."/>
            <person name="Vaughan M.M."/>
            <person name="Alexander N.J."/>
            <person name="Busman M."/>
            <person name="Gutierrez S."/>
        </authorList>
    </citation>
    <scope>NUCLEOTIDE SEQUENCE [LARGE SCALE GENOMIC DNA]</scope>
    <source>
        <strain evidence="8 9">IBT 40837</strain>
    </source>
</reference>
<sequence length="1147" mass="129938">MKSRYGSLDFYNLVSVIRTSLVFAPTLSWQFSIIVNGTLNISLKTKTRDVDKLLERIKQLESALAQAHAPQWQNVAEAPERTRDLNSTIVNEDKNAEIPGTDDRPKRSAAQSLSLTQPSSQTSDDGIDAHITFATRLFGQNWYHRGLPIVSEDGLEWIASRTDEDTTTLRSYLSRGRPAWHFSAVQEPIPVGELWSLPDRNLVYQWFSALPTASFQILLPLLDKVLFEETINATYQSPEGIHASSTHVSARACFWAACAVMSHLKISDQAPMSVGSNVCAARAEWFLGLANGPSNLDILQTLVLLQKYRAAAGQYNSAQALHSTACRMLCELNGHLHQPINHSRFEHSLLERRRSHTRKLFWLCYMTDKDLSLSSGLPPILANEYCDLAGAEEYLNHDNFLHAPNEAIEDFHAIAWDRVIPFLSGDTHLGMLKEKIFRLLYSPSALKILDSELLNRIRRLDDDLESWRLSLPVALRPKLSINHDLPSTHTFSGYLRSVQLQLEYHYLLTVIHTPVRRFGAAQNAEASPPEELHSVMHSSIDLSLEASRSTLNLLNEPIAMLKQESFWSAHVVAAQPAAAEFLAQAHIAKPPILVHIANIQSDERIEAEISAVYHVDCFNIIGKSATLKEPSLDDVWTIALWTQSVSSSRYQAPPEVAAGFGADKTLIDEDGSILARISDIPHELRDMIAQLCPDSLVWRCASALRRWRTFQPLLDSDTEIKSLSFNDIKYWGRKTGLVTGNDESGKVRITVDGLGISQLEYVNDSSPRPDSHLQNVWYVVEEVSNMQGAIIEIKGPFMRLRKIPSFNLWDSPTPPDPTLTFWNRDKAASRLIRSVSLEEITGLTVVCERNAVRWIHAHREDLFPQDNSPPVVHDSSWRSNNKWTDTIFFPLAKGEKISSIWIRRCPLLLDIMYVPDTFASSLQVITTTGRYQLFGKYLCPTRKDVQFERLVSNCGATHLLIQDFGEPYPRSSHFAVASASARDTGPLPVLPRQISQSRGDSMRLTYFFLQTLPLDNVQKMWLFRPLFARHSRERRGIPQPWQGEHYLCRGMMLKYNNGTVAAAGDCRLGRYVDVELIESPKTIYHRDIYEVGRVEMACTTQEADADDAIGEWKDWECTKIDHHLELRWWFEDTRENRITTAEMIANE</sequence>
<evidence type="ECO:0000256" key="2">
    <source>
        <dbReference type="ARBA" id="ARBA00023015"/>
    </source>
</evidence>
<dbReference type="PANTHER" id="PTHR46910:SF37">
    <property type="entry name" value="ZN(II)2CYS6 TRANSCRIPTION FACTOR (EUROFUNG)"/>
    <property type="match status" value="1"/>
</dbReference>
<dbReference type="OrthoDB" id="4116913at2759"/>
<dbReference type="InterPro" id="IPR050987">
    <property type="entry name" value="AtrR-like"/>
</dbReference>
<evidence type="ECO:0000259" key="7">
    <source>
        <dbReference type="SMART" id="SM00906"/>
    </source>
</evidence>
<dbReference type="InterPro" id="IPR007219">
    <property type="entry name" value="XnlR_reg_dom"/>
</dbReference>
<comment type="caution">
    <text evidence="8">The sequence shown here is derived from an EMBL/GenBank/DDBJ whole genome shotgun (WGS) entry which is preliminary data.</text>
</comment>
<dbReference type="AlphaFoldDB" id="A0A395NQ16"/>
<dbReference type="GO" id="GO:0003677">
    <property type="term" value="F:DNA binding"/>
    <property type="evidence" value="ECO:0007669"/>
    <property type="project" value="UniProtKB-KW"/>
</dbReference>
<dbReference type="Pfam" id="PF04082">
    <property type="entry name" value="Fungal_trans"/>
    <property type="match status" value="1"/>
</dbReference>
<keyword evidence="3" id="KW-0238">DNA-binding</keyword>
<evidence type="ECO:0000256" key="5">
    <source>
        <dbReference type="ARBA" id="ARBA00023242"/>
    </source>
</evidence>
<dbReference type="PANTHER" id="PTHR46910">
    <property type="entry name" value="TRANSCRIPTION FACTOR PDR1"/>
    <property type="match status" value="1"/>
</dbReference>
<keyword evidence="9" id="KW-1185">Reference proteome</keyword>
<dbReference type="SMART" id="SM00906">
    <property type="entry name" value="Fungal_trans"/>
    <property type="match status" value="1"/>
</dbReference>
<feature type="compositionally biased region" description="Low complexity" evidence="6">
    <location>
        <begin position="108"/>
        <end position="123"/>
    </location>
</feature>
<name>A0A395NQ16_TRIAR</name>
<dbReference type="EMBL" id="PXOA01000231">
    <property type="protein sequence ID" value="RFU78136.1"/>
    <property type="molecule type" value="Genomic_DNA"/>
</dbReference>
<feature type="compositionally biased region" description="Basic and acidic residues" evidence="6">
    <location>
        <begin position="91"/>
        <end position="106"/>
    </location>
</feature>
<proteinExistence type="predicted"/>
<keyword evidence="5" id="KW-0539">Nucleus</keyword>
<gene>
    <name evidence="8" type="ORF">TARUN_4068</name>
</gene>
<evidence type="ECO:0000313" key="8">
    <source>
        <dbReference type="EMBL" id="RFU78136.1"/>
    </source>
</evidence>
<evidence type="ECO:0000256" key="6">
    <source>
        <dbReference type="SAM" id="MobiDB-lite"/>
    </source>
</evidence>
<organism evidence="8 9">
    <name type="scientific">Trichoderma arundinaceum</name>
    <dbReference type="NCBI Taxonomy" id="490622"/>
    <lineage>
        <taxon>Eukaryota</taxon>
        <taxon>Fungi</taxon>
        <taxon>Dikarya</taxon>
        <taxon>Ascomycota</taxon>
        <taxon>Pezizomycotina</taxon>
        <taxon>Sordariomycetes</taxon>
        <taxon>Hypocreomycetidae</taxon>
        <taxon>Hypocreales</taxon>
        <taxon>Hypocreaceae</taxon>
        <taxon>Trichoderma</taxon>
    </lineage>
</organism>
<evidence type="ECO:0000313" key="9">
    <source>
        <dbReference type="Proteomes" id="UP000266272"/>
    </source>
</evidence>
<dbReference type="Proteomes" id="UP000266272">
    <property type="component" value="Unassembled WGS sequence"/>
</dbReference>
<evidence type="ECO:0000256" key="3">
    <source>
        <dbReference type="ARBA" id="ARBA00023125"/>
    </source>
</evidence>
<protein>
    <submittedName>
        <fullName evidence="8">Fungal specific transcription factor</fullName>
    </submittedName>
</protein>
<dbReference type="GO" id="GO:0003700">
    <property type="term" value="F:DNA-binding transcription factor activity"/>
    <property type="evidence" value="ECO:0007669"/>
    <property type="project" value="InterPro"/>
</dbReference>
<keyword evidence="2" id="KW-0805">Transcription regulation</keyword>
<dbReference type="STRING" id="490622.A0A395NQ16"/>
<evidence type="ECO:0000256" key="4">
    <source>
        <dbReference type="ARBA" id="ARBA00023163"/>
    </source>
</evidence>
<dbReference type="GO" id="GO:0008270">
    <property type="term" value="F:zinc ion binding"/>
    <property type="evidence" value="ECO:0007669"/>
    <property type="project" value="InterPro"/>
</dbReference>
<evidence type="ECO:0000256" key="1">
    <source>
        <dbReference type="ARBA" id="ARBA00004123"/>
    </source>
</evidence>
<comment type="subcellular location">
    <subcellularLocation>
        <location evidence="1">Nucleus</location>
    </subcellularLocation>
</comment>
<dbReference type="CDD" id="cd12148">
    <property type="entry name" value="fungal_TF_MHR"/>
    <property type="match status" value="1"/>
</dbReference>
<keyword evidence="4" id="KW-0804">Transcription</keyword>